<protein>
    <submittedName>
        <fullName evidence="1">Uncharacterized protein</fullName>
    </submittedName>
</protein>
<evidence type="ECO:0000313" key="1">
    <source>
        <dbReference type="EMBL" id="CAE7012341.1"/>
    </source>
</evidence>
<gene>
    <name evidence="1" type="ORF">PTTW11_02342</name>
</gene>
<accession>A0A6S6VRU1</accession>
<dbReference type="Proteomes" id="UP000472372">
    <property type="component" value="Chromosome 2"/>
</dbReference>
<dbReference type="AlphaFoldDB" id="A0A6S6VRU1"/>
<sequence>MNKQNSIRTRAAMNKRNAKSRYRLDEKSLEEKLKGVAYEYIHNLYGWQDPDGHGFALLVCRYPFSHFVIRAIQYTEPGQKAWKVVAENRRPFFCINAALQEFTKDLEHQMGAKTSNLSVSGRSHFNEMPVDVAASILRRLWLVVFLVILLLLAYWCVKPHQTLQARLDAPA</sequence>
<evidence type="ECO:0000313" key="2">
    <source>
        <dbReference type="Proteomes" id="UP000472372"/>
    </source>
</evidence>
<proteinExistence type="predicted"/>
<organism evidence="1 2">
    <name type="scientific">Pyrenophora teres f. teres</name>
    <dbReference type="NCBI Taxonomy" id="97479"/>
    <lineage>
        <taxon>Eukaryota</taxon>
        <taxon>Fungi</taxon>
        <taxon>Dikarya</taxon>
        <taxon>Ascomycota</taxon>
        <taxon>Pezizomycotina</taxon>
        <taxon>Dothideomycetes</taxon>
        <taxon>Pleosporomycetidae</taxon>
        <taxon>Pleosporales</taxon>
        <taxon>Pleosporineae</taxon>
        <taxon>Pleosporaceae</taxon>
        <taxon>Pyrenophora</taxon>
    </lineage>
</organism>
<reference evidence="1" key="1">
    <citation type="submission" date="2021-02" db="EMBL/GenBank/DDBJ databases">
        <authorList>
            <person name="Syme A R."/>
            <person name="Syme A R."/>
            <person name="Moolhuijzen P."/>
        </authorList>
    </citation>
    <scope>NUCLEOTIDE SEQUENCE</scope>
    <source>
        <strain evidence="1">W1-1</strain>
    </source>
</reference>
<name>A0A6S6VRU1_9PLEO</name>
<dbReference type="EMBL" id="HG992978">
    <property type="protein sequence ID" value="CAE7012341.1"/>
    <property type="molecule type" value="Genomic_DNA"/>
</dbReference>